<evidence type="ECO:0000313" key="3">
    <source>
        <dbReference type="EMBL" id="PIL27822.1"/>
    </source>
</evidence>
<dbReference type="Proteomes" id="UP000230002">
    <property type="component" value="Unassembled WGS sequence"/>
</dbReference>
<feature type="region of interest" description="Disordered" evidence="1">
    <location>
        <begin position="776"/>
        <end position="818"/>
    </location>
</feature>
<dbReference type="AlphaFoldDB" id="A0A2G8S243"/>
<sequence length="818" mass="88176">MATGSTVINGLGPRVAFSTDVALFTSGHGPDGDDDWVSMRVMVAELAHAQWGFIAAEMHSTSLPEFLEVIDEAFWFEANEVAGIIQVARQSRILHGGWRTYQFKFTDAIDFADCMRAIAEAKSQVLYRRMRMIDGFIDVFQQQFQQEADRTSAQEEVSRSPSVTAGDVGENRDVSASLPQLGPTAAADLASLGVAVPADLGYIRTTLKAPDDKLLASLTVQHVNPRPSPSFSSMLDPDRTKSSPPSPSGKVLPDHIESSPPSPSGMDFPNHIEVIIPGPSGQAPTVQYVTGVFLSISSLILRAIIAAFAGSVGVVCFTIRLIVRASSFLALPLVAFLAGLFMVSFVSFGTAALWRSAQAAMMSFDVCKLPMICSTSGLPSLNVCNLPFIPAVIPHCATLPVATVGRADFAGLLAIQHRTFDELVAGSTTNSELVVNVKHAELAIRDLVVLVKASNLTTKEPLADTLSSFSVDARRTGRGLQLLMSKIHGTIDSTRIIAYNAYALRVIDTAYKKGDTCVDATVLHTFQISMASFSASISAIVAEATSVWADLDLLEERLLTIHALCVHEALDTAFAKDELLWQLWTLLGGNRCQLRELANRASILQSVQEYRALASAYVAATVQALSVVDADLIELRDELGVQASAHDSIPVEMVSLLALRFVSLTSAFYMRIKKAVIPHAGFAGKDTREAMYWSVKMQTFRSLLLRTSVAIPGLDGVPPETSSAAISETAMSVDPARLAEDGADDVDGEEILAQAEDSFMTDSTQSRGVKCTIDEVEREDAEAPRELGRSDEDEASAEARRIPRMCSSLKVRPDGTVE</sequence>
<feature type="transmembrane region" description="Helical" evidence="2">
    <location>
        <begin position="330"/>
        <end position="354"/>
    </location>
</feature>
<evidence type="ECO:0000256" key="1">
    <source>
        <dbReference type="SAM" id="MobiDB-lite"/>
    </source>
</evidence>
<feature type="compositionally biased region" description="Basic and acidic residues" evidence="1">
    <location>
        <begin position="781"/>
        <end position="790"/>
    </location>
</feature>
<organism evidence="3 4">
    <name type="scientific">Ganoderma sinense ZZ0214-1</name>
    <dbReference type="NCBI Taxonomy" id="1077348"/>
    <lineage>
        <taxon>Eukaryota</taxon>
        <taxon>Fungi</taxon>
        <taxon>Dikarya</taxon>
        <taxon>Basidiomycota</taxon>
        <taxon>Agaricomycotina</taxon>
        <taxon>Agaricomycetes</taxon>
        <taxon>Polyporales</taxon>
        <taxon>Polyporaceae</taxon>
        <taxon>Ganoderma</taxon>
    </lineage>
</organism>
<gene>
    <name evidence="3" type="ORF">GSI_10976</name>
</gene>
<comment type="caution">
    <text evidence="3">The sequence shown here is derived from an EMBL/GenBank/DDBJ whole genome shotgun (WGS) entry which is preliminary data.</text>
</comment>
<proteinExistence type="predicted"/>
<evidence type="ECO:0000256" key="2">
    <source>
        <dbReference type="SAM" id="Phobius"/>
    </source>
</evidence>
<reference evidence="3 4" key="1">
    <citation type="journal article" date="2015" name="Sci. Rep.">
        <title>Chromosome-level genome map provides insights into diverse defense mechanisms in the medicinal fungus Ganoderma sinense.</title>
        <authorList>
            <person name="Zhu Y."/>
            <person name="Xu J."/>
            <person name="Sun C."/>
            <person name="Zhou S."/>
            <person name="Xu H."/>
            <person name="Nelson D.R."/>
            <person name="Qian J."/>
            <person name="Song J."/>
            <person name="Luo H."/>
            <person name="Xiang L."/>
            <person name="Li Y."/>
            <person name="Xu Z."/>
            <person name="Ji A."/>
            <person name="Wang L."/>
            <person name="Lu S."/>
            <person name="Hayward A."/>
            <person name="Sun W."/>
            <person name="Li X."/>
            <person name="Schwartz D.C."/>
            <person name="Wang Y."/>
            <person name="Chen S."/>
        </authorList>
    </citation>
    <scope>NUCLEOTIDE SEQUENCE [LARGE SCALE GENOMIC DNA]</scope>
    <source>
        <strain evidence="3 4">ZZ0214-1</strain>
    </source>
</reference>
<keyword evidence="2" id="KW-0812">Transmembrane</keyword>
<keyword evidence="4" id="KW-1185">Reference proteome</keyword>
<feature type="region of interest" description="Disordered" evidence="1">
    <location>
        <begin position="150"/>
        <end position="177"/>
    </location>
</feature>
<dbReference type="EMBL" id="AYKW01000034">
    <property type="protein sequence ID" value="PIL27822.1"/>
    <property type="molecule type" value="Genomic_DNA"/>
</dbReference>
<feature type="transmembrane region" description="Helical" evidence="2">
    <location>
        <begin position="299"/>
        <end position="323"/>
    </location>
</feature>
<protein>
    <submittedName>
        <fullName evidence="3">Uncharacterized protein</fullName>
    </submittedName>
</protein>
<keyword evidence="2" id="KW-0472">Membrane</keyword>
<evidence type="ECO:0000313" key="4">
    <source>
        <dbReference type="Proteomes" id="UP000230002"/>
    </source>
</evidence>
<accession>A0A2G8S243</accession>
<name>A0A2G8S243_9APHY</name>
<keyword evidence="2" id="KW-1133">Transmembrane helix</keyword>
<dbReference type="OrthoDB" id="2744237at2759"/>
<dbReference type="STRING" id="1077348.A0A2G8S243"/>
<feature type="region of interest" description="Disordered" evidence="1">
    <location>
        <begin position="226"/>
        <end position="263"/>
    </location>
</feature>